<accession>A0A081CY27</accession>
<dbReference type="RefSeq" id="WP_045231125.1">
    <property type="nucleotide sequence ID" value="NZ_BBJU01000018.1"/>
</dbReference>
<feature type="domain" description="N-acetyltransferase" evidence="4">
    <location>
        <begin position="4"/>
        <end position="161"/>
    </location>
</feature>
<comment type="caution">
    <text evidence="5">The sequence shown here is derived from an EMBL/GenBank/DDBJ whole genome shotgun (WGS) entry which is preliminary data.</text>
</comment>
<dbReference type="Pfam" id="PF13302">
    <property type="entry name" value="Acetyltransf_3"/>
    <property type="match status" value="1"/>
</dbReference>
<evidence type="ECO:0000313" key="5">
    <source>
        <dbReference type="EMBL" id="GAK71573.1"/>
    </source>
</evidence>
<proteinExistence type="inferred from homology"/>
<dbReference type="Gene3D" id="3.40.630.30">
    <property type="match status" value="1"/>
</dbReference>
<dbReference type="GO" id="GO:0005737">
    <property type="term" value="C:cytoplasm"/>
    <property type="evidence" value="ECO:0007669"/>
    <property type="project" value="TreeGrafter"/>
</dbReference>
<evidence type="ECO:0000256" key="2">
    <source>
        <dbReference type="ARBA" id="ARBA00023315"/>
    </source>
</evidence>
<organism evidence="5 6">
    <name type="scientific">Agrobacterium rubi TR3 = NBRC 13261</name>
    <dbReference type="NCBI Taxonomy" id="1368415"/>
    <lineage>
        <taxon>Bacteria</taxon>
        <taxon>Pseudomonadati</taxon>
        <taxon>Pseudomonadota</taxon>
        <taxon>Alphaproteobacteria</taxon>
        <taxon>Hyphomicrobiales</taxon>
        <taxon>Rhizobiaceae</taxon>
        <taxon>Rhizobium/Agrobacterium group</taxon>
        <taxon>Agrobacterium</taxon>
    </lineage>
</organism>
<dbReference type="InterPro" id="IPR051531">
    <property type="entry name" value="N-acetyltransferase"/>
</dbReference>
<dbReference type="InterPro" id="IPR016181">
    <property type="entry name" value="Acyl_CoA_acyltransferase"/>
</dbReference>
<dbReference type="GO" id="GO:0008999">
    <property type="term" value="F:protein-N-terminal-alanine acetyltransferase activity"/>
    <property type="evidence" value="ECO:0007669"/>
    <property type="project" value="TreeGrafter"/>
</dbReference>
<comment type="similarity">
    <text evidence="3">Belongs to the acetyltransferase family. RimJ subfamily.</text>
</comment>
<dbReference type="AlphaFoldDB" id="A0A081CY27"/>
<sequence>MTEVSIHPVKRSDAQDIIEANIRSRDYHAPWVQPFTDMSGFDAWFGQLLTGPSAAFVARDGDSRGIVGVFNLTQIVWGVFRSTYLGYYGMVDFARRGLMSEALRQVTHHAFDELGLHRLEANIQPENKASINLVRRIGFTKEGYSPSYLQIGGVWCDHERWALISSQRHKV</sequence>
<dbReference type="SUPFAM" id="SSF55729">
    <property type="entry name" value="Acyl-CoA N-acyltransferases (Nat)"/>
    <property type="match status" value="1"/>
</dbReference>
<dbReference type="PROSITE" id="PS51186">
    <property type="entry name" value="GNAT"/>
    <property type="match status" value="1"/>
</dbReference>
<evidence type="ECO:0000259" key="4">
    <source>
        <dbReference type="PROSITE" id="PS51186"/>
    </source>
</evidence>
<dbReference type="Proteomes" id="UP000028701">
    <property type="component" value="Unassembled WGS sequence"/>
</dbReference>
<gene>
    <name evidence="5" type="primary">rimJ</name>
    <name evidence="5" type="ORF">RRU01S_18_00280</name>
</gene>
<keyword evidence="2" id="KW-0012">Acyltransferase</keyword>
<dbReference type="PANTHER" id="PTHR43792:SF8">
    <property type="entry name" value="[RIBOSOMAL PROTEIN US5]-ALANINE N-ACETYLTRANSFERASE"/>
    <property type="match status" value="1"/>
</dbReference>
<evidence type="ECO:0000256" key="3">
    <source>
        <dbReference type="ARBA" id="ARBA00038502"/>
    </source>
</evidence>
<dbReference type="EMBL" id="BBJU01000018">
    <property type="protein sequence ID" value="GAK71573.1"/>
    <property type="molecule type" value="Genomic_DNA"/>
</dbReference>
<protein>
    <submittedName>
        <fullName evidence="5">Ribosomal-protein-alanine acetyltransferase RimJ</fullName>
    </submittedName>
</protein>
<evidence type="ECO:0000256" key="1">
    <source>
        <dbReference type="ARBA" id="ARBA00022679"/>
    </source>
</evidence>
<keyword evidence="1 5" id="KW-0808">Transferase</keyword>
<dbReference type="eggNOG" id="COG1670">
    <property type="taxonomic scope" value="Bacteria"/>
</dbReference>
<name>A0A081CY27_9HYPH</name>
<dbReference type="InterPro" id="IPR000182">
    <property type="entry name" value="GNAT_dom"/>
</dbReference>
<dbReference type="OrthoDB" id="9801669at2"/>
<reference evidence="5 6" key="1">
    <citation type="submission" date="2014-08" db="EMBL/GenBank/DDBJ databases">
        <title>Whole genome shotgun sequence of Rhizobium rubi NBRC 13261.</title>
        <authorList>
            <person name="Katano-Makiyama Y."/>
            <person name="Hosoyama A."/>
            <person name="Hashimoto M."/>
            <person name="Hosoyama Y."/>
            <person name="Noguchi M."/>
            <person name="Tsuchikane K."/>
            <person name="Uohara A."/>
            <person name="Ohji S."/>
            <person name="Ichikawa N."/>
            <person name="Kimura A."/>
            <person name="Yamazoe A."/>
            <person name="Fujita N."/>
        </authorList>
    </citation>
    <scope>NUCLEOTIDE SEQUENCE [LARGE SCALE GENOMIC DNA]</scope>
    <source>
        <strain evidence="5 6">NBRC 13261</strain>
    </source>
</reference>
<dbReference type="PANTHER" id="PTHR43792">
    <property type="entry name" value="GNAT FAMILY, PUTATIVE (AFU_ORTHOLOGUE AFUA_3G00765)-RELATED-RELATED"/>
    <property type="match status" value="1"/>
</dbReference>
<evidence type="ECO:0000313" key="6">
    <source>
        <dbReference type="Proteomes" id="UP000028701"/>
    </source>
</evidence>